<protein>
    <submittedName>
        <fullName evidence="1">Uncharacterized protein</fullName>
    </submittedName>
</protein>
<sequence>MPDAFSCPYRAAEAPKESLAHEAIRQDRAARCVNLCCCLPAIVEVYRKFGYAVAQGLLPSYNRKHGTSRRLFRR</sequence>
<reference evidence="2" key="1">
    <citation type="submission" date="2012-06" db="EMBL/GenBank/DDBJ databases">
        <title>Genome analysis of multiple Granulibacter bethesdensis isolates demonstrates substantial genome diversity.</title>
        <authorList>
            <person name="Greenberg D.E."/>
            <person name="Porcella S.F."/>
            <person name="Zarember K."/>
            <person name="Zelazny A.M."/>
            <person name="Bruno D."/>
            <person name="Martens C."/>
            <person name="Barbian K.D."/>
            <person name="Jaske E."/>
            <person name="Holland S.M."/>
        </authorList>
    </citation>
    <scope>NUCLEOTIDE SEQUENCE [LARGE SCALE GENOMIC DNA]</scope>
    <source>
        <strain evidence="2">CGDNIH3</strain>
    </source>
</reference>
<dbReference type="EMBL" id="CP003181">
    <property type="protein sequence ID" value="AHJ62290.1"/>
    <property type="molecule type" value="Genomic_DNA"/>
</dbReference>
<evidence type="ECO:0000313" key="1">
    <source>
        <dbReference type="EMBL" id="AHJ62290.1"/>
    </source>
</evidence>
<dbReference type="Proteomes" id="UP000019438">
    <property type="component" value="Chromosome"/>
</dbReference>
<dbReference type="KEGG" id="gbc:GbCGDNIH3_5021"/>
<name>A0AAN0RCC9_9PROT</name>
<evidence type="ECO:0000313" key="2">
    <source>
        <dbReference type="Proteomes" id="UP000019438"/>
    </source>
</evidence>
<dbReference type="AlphaFoldDB" id="A0AAN0RCC9"/>
<organism evidence="1 2">
    <name type="scientific">Granulibacter bethesdensis</name>
    <dbReference type="NCBI Taxonomy" id="364410"/>
    <lineage>
        <taxon>Bacteria</taxon>
        <taxon>Pseudomonadati</taxon>
        <taxon>Pseudomonadota</taxon>
        <taxon>Alphaproteobacteria</taxon>
        <taxon>Acetobacterales</taxon>
        <taxon>Acetobacteraceae</taxon>
        <taxon>Granulibacter</taxon>
    </lineage>
</organism>
<proteinExistence type="predicted"/>
<accession>A0AAN0RCC9</accession>
<gene>
    <name evidence="1" type="ORF">GbCGDNIH3_5021</name>
</gene>